<keyword evidence="12" id="KW-1185">Reference proteome</keyword>
<organism evidence="11 12">
    <name type="scientific">Agrococcus sediminis</name>
    <dbReference type="NCBI Taxonomy" id="2599924"/>
    <lineage>
        <taxon>Bacteria</taxon>
        <taxon>Bacillati</taxon>
        <taxon>Actinomycetota</taxon>
        <taxon>Actinomycetes</taxon>
        <taxon>Micrococcales</taxon>
        <taxon>Microbacteriaceae</taxon>
        <taxon>Agrococcus</taxon>
    </lineage>
</organism>
<evidence type="ECO:0000313" key="12">
    <source>
        <dbReference type="Proteomes" id="UP000323221"/>
    </source>
</evidence>
<dbReference type="PANTHER" id="PTHR10584">
    <property type="entry name" value="SUGAR KINASE"/>
    <property type="match status" value="1"/>
</dbReference>
<dbReference type="GO" id="GO:0005829">
    <property type="term" value="C:cytosol"/>
    <property type="evidence" value="ECO:0007669"/>
    <property type="project" value="TreeGrafter"/>
</dbReference>
<comment type="subunit">
    <text evidence="9">Homodimer.</text>
</comment>
<feature type="binding site" evidence="9">
    <location>
        <position position="296"/>
    </location>
    <ligand>
        <name>K(+)</name>
        <dbReference type="ChEBI" id="CHEBI:29103"/>
    </ligand>
</feature>
<evidence type="ECO:0000256" key="5">
    <source>
        <dbReference type="ARBA" id="ARBA00022840"/>
    </source>
</evidence>
<feature type="binding site" evidence="9">
    <location>
        <position position="154"/>
    </location>
    <ligand>
        <name>substrate</name>
    </ligand>
</feature>
<dbReference type="AlphaFoldDB" id="A0A5M8QMR4"/>
<comment type="catalytic activity">
    <reaction evidence="9">
        <text>D-ribose + ATP = D-ribose 5-phosphate + ADP + H(+)</text>
        <dbReference type="Rhea" id="RHEA:13697"/>
        <dbReference type="ChEBI" id="CHEBI:15378"/>
        <dbReference type="ChEBI" id="CHEBI:30616"/>
        <dbReference type="ChEBI" id="CHEBI:47013"/>
        <dbReference type="ChEBI" id="CHEBI:78346"/>
        <dbReference type="ChEBI" id="CHEBI:456216"/>
        <dbReference type="EC" id="2.7.1.15"/>
    </reaction>
</comment>
<feature type="binding site" evidence="9">
    <location>
        <position position="305"/>
    </location>
    <ligand>
        <name>K(+)</name>
        <dbReference type="ChEBI" id="CHEBI:29103"/>
    </ligand>
</feature>
<feature type="binding site" evidence="9">
    <location>
        <position position="262"/>
    </location>
    <ligand>
        <name>K(+)</name>
        <dbReference type="ChEBI" id="CHEBI:29103"/>
    </ligand>
</feature>
<protein>
    <recommendedName>
        <fullName evidence="9">Ribokinase</fullName>
        <shortName evidence="9">RK</shortName>
        <ecNumber evidence="9">2.7.1.15</ecNumber>
    </recommendedName>
</protein>
<keyword evidence="6 9" id="KW-0460">Magnesium</keyword>
<dbReference type="Gene3D" id="3.40.1190.20">
    <property type="match status" value="1"/>
</dbReference>
<gene>
    <name evidence="9" type="primary">rbsK</name>
    <name evidence="11" type="ORF">FQ330_00905</name>
</gene>
<dbReference type="EMBL" id="VOIR01000011">
    <property type="protein sequence ID" value="KAA6436026.1"/>
    <property type="molecule type" value="Genomic_DNA"/>
</dbReference>
<dbReference type="EC" id="2.7.1.15" evidence="9"/>
<evidence type="ECO:0000256" key="4">
    <source>
        <dbReference type="ARBA" id="ARBA00022777"/>
    </source>
</evidence>
<dbReference type="GO" id="GO:0005524">
    <property type="term" value="F:ATP binding"/>
    <property type="evidence" value="ECO:0007669"/>
    <property type="project" value="UniProtKB-UniRule"/>
</dbReference>
<dbReference type="OrthoDB" id="9775849at2"/>
<sequence length="331" mass="34197">MRGAVTDVQDLDAERAGVLVVGSITADVTTFSSRLPRPGETFLGDAFTLVLGGKGANQAVAAGRAGADAQMVGCVGDDLFRDLVREGLRDAGVDIRHVRVVPDQTGIAHIRVDASGENDIVMVPLANAHLDEAQIDRAFAELGPSTRVMLTQLEIPFQLTMHAIRRAHEAGLTVVLDPAPAHELPDEIWPLVDLVTPNETEATLLTGTDVDSRESAVAAGRWFVDRGVGAALITMAGAGSVLVDADGVSDHAPIRVEVVDTTAAGDAFAGFLAAALAAGLSRDEAIRRAGAAGALAVTKRGASPSLPTAAEVDALLASQLEPATESAREDA</sequence>
<dbReference type="GO" id="GO:0004747">
    <property type="term" value="F:ribokinase activity"/>
    <property type="evidence" value="ECO:0007669"/>
    <property type="project" value="UniProtKB-UniRule"/>
</dbReference>
<keyword evidence="5 9" id="KW-0067">ATP-binding</keyword>
<proteinExistence type="inferred from homology"/>
<comment type="caution">
    <text evidence="11">The sequence shown here is derived from an EMBL/GenBank/DDBJ whole genome shotgun (WGS) entry which is preliminary data.</text>
</comment>
<comment type="caution">
    <text evidence="9">Lacks conserved residue(s) required for the propagation of feature annotation.</text>
</comment>
<feature type="binding site" evidence="9">
    <location>
        <position position="299"/>
    </location>
    <ligand>
        <name>K(+)</name>
        <dbReference type="ChEBI" id="CHEBI:29103"/>
    </ligand>
</feature>
<feature type="binding site" evidence="9">
    <location>
        <begin position="53"/>
        <end position="57"/>
    </location>
    <ligand>
        <name>substrate</name>
    </ligand>
</feature>
<comment type="subcellular location">
    <subcellularLocation>
        <location evidence="9">Cytoplasm</location>
    </subcellularLocation>
</comment>
<keyword evidence="3 9" id="KW-0547">Nucleotide-binding</keyword>
<name>A0A5M8QMR4_9MICO</name>
<keyword evidence="4 9" id="KW-0418">Kinase</keyword>
<evidence type="ECO:0000313" key="11">
    <source>
        <dbReference type="EMBL" id="KAA6436026.1"/>
    </source>
</evidence>
<keyword evidence="8 9" id="KW-0119">Carbohydrate metabolism</keyword>
<feature type="domain" description="Carbohydrate kinase PfkB" evidence="10">
    <location>
        <begin position="18"/>
        <end position="308"/>
    </location>
</feature>
<feature type="active site" description="Proton acceptor" evidence="9">
    <location>
        <position position="266"/>
    </location>
</feature>
<dbReference type="InterPro" id="IPR029056">
    <property type="entry name" value="Ribokinase-like"/>
</dbReference>
<comment type="cofactor">
    <cofactor evidence="9">
        <name>Mg(2+)</name>
        <dbReference type="ChEBI" id="CHEBI:18420"/>
    </cofactor>
    <text evidence="9">Requires a divalent cation, most likely magnesium in vivo, as an electrophilic catalyst to aid phosphoryl group transfer. It is the chelate of the metal and the nucleotide that is the actual substrate.</text>
</comment>
<dbReference type="GO" id="GO:0046872">
    <property type="term" value="F:metal ion binding"/>
    <property type="evidence" value="ECO:0007669"/>
    <property type="project" value="UniProtKB-KW"/>
</dbReference>
<comment type="pathway">
    <text evidence="9">Carbohydrate metabolism; D-ribose degradation; D-ribose 5-phosphate from beta-D-ribopyranose: step 2/2.</text>
</comment>
<evidence type="ECO:0000256" key="6">
    <source>
        <dbReference type="ARBA" id="ARBA00022842"/>
    </source>
</evidence>
<evidence type="ECO:0000256" key="9">
    <source>
        <dbReference type="HAMAP-Rule" id="MF_01987"/>
    </source>
</evidence>
<feature type="binding site" evidence="9">
    <location>
        <position position="260"/>
    </location>
    <ligand>
        <name>K(+)</name>
        <dbReference type="ChEBI" id="CHEBI:29103"/>
    </ligand>
</feature>
<evidence type="ECO:0000259" key="10">
    <source>
        <dbReference type="Pfam" id="PF00294"/>
    </source>
</evidence>
<dbReference type="InterPro" id="IPR011877">
    <property type="entry name" value="Ribokinase"/>
</dbReference>
<feature type="binding site" evidence="9">
    <location>
        <begin position="265"/>
        <end position="266"/>
    </location>
    <ligand>
        <name>ATP</name>
        <dbReference type="ChEBI" id="CHEBI:30616"/>
    </ligand>
</feature>
<evidence type="ECO:0000256" key="1">
    <source>
        <dbReference type="ARBA" id="ARBA00022679"/>
    </source>
</evidence>
<dbReference type="Proteomes" id="UP000323221">
    <property type="component" value="Unassembled WGS sequence"/>
</dbReference>
<dbReference type="InterPro" id="IPR002139">
    <property type="entry name" value="Ribo/fructo_kinase"/>
</dbReference>
<feature type="binding site" evidence="9">
    <location>
        <position position="266"/>
    </location>
    <ligand>
        <name>substrate</name>
    </ligand>
</feature>
<dbReference type="Pfam" id="PF00294">
    <property type="entry name" value="PfkB"/>
    <property type="match status" value="1"/>
</dbReference>
<keyword evidence="1 9" id="KW-0808">Transferase</keyword>
<feature type="binding site" evidence="9">
    <location>
        <position position="198"/>
    </location>
    <ligand>
        <name>ATP</name>
        <dbReference type="ChEBI" id="CHEBI:30616"/>
    </ligand>
</feature>
<dbReference type="HAMAP" id="MF_01987">
    <property type="entry name" value="Ribokinase"/>
    <property type="match status" value="1"/>
</dbReference>
<dbReference type="UniPathway" id="UPA00916">
    <property type="reaction ID" value="UER00889"/>
</dbReference>
<reference evidence="11 12" key="1">
    <citation type="submission" date="2019-08" db="EMBL/GenBank/DDBJ databases">
        <title>Agrococcus lahaulensis sp. nov., isolated from a cold desert of the Indian Himalayas.</title>
        <authorList>
            <person name="Qu J.H."/>
        </authorList>
    </citation>
    <scope>NUCLEOTIDE SEQUENCE [LARGE SCALE GENOMIC DNA]</scope>
    <source>
        <strain evidence="11 12">NS18</strain>
    </source>
</reference>
<dbReference type="PANTHER" id="PTHR10584:SF166">
    <property type="entry name" value="RIBOKINASE"/>
    <property type="match status" value="1"/>
</dbReference>
<dbReference type="InterPro" id="IPR011611">
    <property type="entry name" value="PfkB_dom"/>
</dbReference>
<evidence type="ECO:0000256" key="7">
    <source>
        <dbReference type="ARBA" id="ARBA00022958"/>
    </source>
</evidence>
<feature type="binding site" evidence="9">
    <location>
        <position position="301"/>
    </location>
    <ligand>
        <name>K(+)</name>
        <dbReference type="ChEBI" id="CHEBI:29103"/>
    </ligand>
</feature>
<dbReference type="GO" id="GO:0019303">
    <property type="term" value="P:D-ribose catabolic process"/>
    <property type="evidence" value="ECO:0007669"/>
    <property type="project" value="UniProtKB-UniRule"/>
</dbReference>
<comment type="activity regulation">
    <text evidence="9">Activated by a monovalent cation that binds near, but not in, the active site. The most likely occupant of the site in vivo is potassium. Ion binding induces a conformational change that may alter substrate affinity.</text>
</comment>
<comment type="similarity">
    <text evidence="9">Belongs to the carbohydrate kinase PfkB family. Ribokinase subfamily.</text>
</comment>
<dbReference type="CDD" id="cd01174">
    <property type="entry name" value="ribokinase"/>
    <property type="match status" value="1"/>
</dbReference>
<keyword evidence="2 9" id="KW-0479">Metal-binding</keyword>
<dbReference type="SUPFAM" id="SSF53613">
    <property type="entry name" value="Ribokinase-like"/>
    <property type="match status" value="1"/>
</dbReference>
<accession>A0A5M8QMR4</accession>
<keyword evidence="7 9" id="KW-0630">Potassium</keyword>
<evidence type="ECO:0000256" key="2">
    <source>
        <dbReference type="ARBA" id="ARBA00022723"/>
    </source>
</evidence>
<dbReference type="PRINTS" id="PR00990">
    <property type="entry name" value="RIBOKINASE"/>
</dbReference>
<comment type="function">
    <text evidence="9">Catalyzes the phosphorylation of ribose at O-5 in a reaction requiring ATP and magnesium. The resulting D-ribose-5-phosphate can then be used either for sythesis of nucleotides, histidine, and tryptophan, or as a component of the pentose phosphate pathway.</text>
</comment>
<feature type="binding site" evidence="9">
    <location>
        <begin position="25"/>
        <end position="27"/>
    </location>
    <ligand>
        <name>substrate</name>
    </ligand>
</feature>
<evidence type="ECO:0000256" key="8">
    <source>
        <dbReference type="ARBA" id="ARBA00023277"/>
    </source>
</evidence>
<evidence type="ECO:0000256" key="3">
    <source>
        <dbReference type="ARBA" id="ARBA00022741"/>
    </source>
</evidence>
<keyword evidence="9" id="KW-0963">Cytoplasm</keyword>